<keyword evidence="3" id="KW-1185">Reference proteome</keyword>
<feature type="compositionally biased region" description="Low complexity" evidence="1">
    <location>
        <begin position="116"/>
        <end position="127"/>
    </location>
</feature>
<organism evidence="2 3">
    <name type="scientific">Streptomyces thermolineatus</name>
    <dbReference type="NCBI Taxonomy" id="44033"/>
    <lineage>
        <taxon>Bacteria</taxon>
        <taxon>Bacillati</taxon>
        <taxon>Actinomycetota</taxon>
        <taxon>Actinomycetes</taxon>
        <taxon>Kitasatosporales</taxon>
        <taxon>Streptomycetaceae</taxon>
        <taxon>Streptomyces</taxon>
    </lineage>
</organism>
<evidence type="ECO:0008006" key="4">
    <source>
        <dbReference type="Google" id="ProtNLM"/>
    </source>
</evidence>
<feature type="region of interest" description="Disordered" evidence="1">
    <location>
        <begin position="116"/>
        <end position="202"/>
    </location>
</feature>
<evidence type="ECO:0000313" key="3">
    <source>
        <dbReference type="Proteomes" id="UP001501358"/>
    </source>
</evidence>
<accession>A0ABP5YV86</accession>
<dbReference type="EMBL" id="BAAATA010000011">
    <property type="protein sequence ID" value="GAA2486749.1"/>
    <property type="molecule type" value="Genomic_DNA"/>
</dbReference>
<evidence type="ECO:0000313" key="2">
    <source>
        <dbReference type="EMBL" id="GAA2486749.1"/>
    </source>
</evidence>
<feature type="compositionally biased region" description="Basic and acidic residues" evidence="1">
    <location>
        <begin position="138"/>
        <end position="152"/>
    </location>
</feature>
<sequence length="413" mass="43435">MLLVACAGAGTLPEPCGFWCTSTARAPGAGGSWWLGWGRERTARSAVAWLHGRAVELAEQLHPACRRAVRAWRDDADACAEAVRRLLGGERYRFSVGDDGVRYTVTARPLYVPRAARPVPGFAPAGPGSAGRRRDSKRWREGSPDLREEAAHPARGPAPRRARKVFRKGEQRSGGQVPSEGRGGHEAFSCPGPPHGGPYGLSDVPCSEETRMIPSTSFTRRTAGRALVAAAVVAATMTGAGVATAADGAGPAARAVAAPSAERAGHGFVRTDSARTVLPGERIDTGRGNTMWLTADGQHVVVTRDMPDQEQAKRVLDDNFPVGTVNLRTFGDTDGTLFTGAYRGPDTPARVTVEADGKTLEAQVVTLPGRPGWAAYHVDSPAGTGFPGGAELVTAYAADGTVLAQLDLSGWSR</sequence>
<protein>
    <recommendedName>
        <fullName evidence="4">Lipoprotein</fullName>
    </recommendedName>
</protein>
<comment type="caution">
    <text evidence="2">The sequence shown here is derived from an EMBL/GenBank/DDBJ whole genome shotgun (WGS) entry which is preliminary data.</text>
</comment>
<evidence type="ECO:0000256" key="1">
    <source>
        <dbReference type="SAM" id="MobiDB-lite"/>
    </source>
</evidence>
<gene>
    <name evidence="2" type="ORF">GCM10010406_23590</name>
</gene>
<dbReference type="Proteomes" id="UP001501358">
    <property type="component" value="Unassembled WGS sequence"/>
</dbReference>
<reference evidence="3" key="1">
    <citation type="journal article" date="2019" name="Int. J. Syst. Evol. Microbiol.">
        <title>The Global Catalogue of Microorganisms (GCM) 10K type strain sequencing project: providing services to taxonomists for standard genome sequencing and annotation.</title>
        <authorList>
            <consortium name="The Broad Institute Genomics Platform"/>
            <consortium name="The Broad Institute Genome Sequencing Center for Infectious Disease"/>
            <person name="Wu L."/>
            <person name="Ma J."/>
        </authorList>
    </citation>
    <scope>NUCLEOTIDE SEQUENCE [LARGE SCALE GENOMIC DNA]</scope>
    <source>
        <strain evidence="3">JCM 6307</strain>
    </source>
</reference>
<proteinExistence type="predicted"/>
<name>A0ABP5YV86_9ACTN</name>